<dbReference type="PROSITE" id="PS00028">
    <property type="entry name" value="ZINC_FINGER_C2H2_1"/>
    <property type="match status" value="1"/>
</dbReference>
<gene>
    <name evidence="7" type="ORF">EV421DRAFT_1288280</name>
</gene>
<evidence type="ECO:0000259" key="6">
    <source>
        <dbReference type="PROSITE" id="PS50157"/>
    </source>
</evidence>
<dbReference type="SMART" id="SM00355">
    <property type="entry name" value="ZnF_C2H2"/>
    <property type="match status" value="2"/>
</dbReference>
<dbReference type="EMBL" id="JAUEPT010000007">
    <property type="protein sequence ID" value="KAK0449860.1"/>
    <property type="molecule type" value="Genomic_DNA"/>
</dbReference>
<evidence type="ECO:0000256" key="5">
    <source>
        <dbReference type="SAM" id="MobiDB-lite"/>
    </source>
</evidence>
<sequence length="163" mass="18316">MCSSHTAGLGPRDDGEKSTSKQPARYRNLPSSDVASLSDFSDGDITDGPSLRMPPQVPSLDTGINLPPSKNSIDVLCDLPACGIAFNSSNVQQHLRQYHANLERKHDKIICPTDGHMVTDANYGRHILDVHFKYLKGWCDTCKKEFSRKDNLKRHMKTHKRRE</sequence>
<reference evidence="7" key="1">
    <citation type="submission" date="2023-06" db="EMBL/GenBank/DDBJ databases">
        <authorList>
            <consortium name="Lawrence Berkeley National Laboratory"/>
            <person name="Ahrendt S."/>
            <person name="Sahu N."/>
            <person name="Indic B."/>
            <person name="Wong-Bajracharya J."/>
            <person name="Merenyi Z."/>
            <person name="Ke H.-M."/>
            <person name="Monk M."/>
            <person name="Kocsube S."/>
            <person name="Drula E."/>
            <person name="Lipzen A."/>
            <person name="Balint B."/>
            <person name="Henrissat B."/>
            <person name="Andreopoulos B."/>
            <person name="Martin F.M."/>
            <person name="Harder C.B."/>
            <person name="Rigling D."/>
            <person name="Ford K.L."/>
            <person name="Foster G.D."/>
            <person name="Pangilinan J."/>
            <person name="Papanicolaou A."/>
            <person name="Barry K."/>
            <person name="LaButti K."/>
            <person name="Viragh M."/>
            <person name="Koriabine M."/>
            <person name="Yan M."/>
            <person name="Riley R."/>
            <person name="Champramary S."/>
            <person name="Plett K.L."/>
            <person name="Tsai I.J."/>
            <person name="Slot J."/>
            <person name="Sipos G."/>
            <person name="Plett J."/>
            <person name="Nagy L.G."/>
            <person name="Grigoriev I.V."/>
        </authorList>
    </citation>
    <scope>NUCLEOTIDE SEQUENCE</scope>
    <source>
        <strain evidence="7">FPL87.14</strain>
    </source>
</reference>
<dbReference type="Gene3D" id="3.30.160.60">
    <property type="entry name" value="Classic Zinc Finger"/>
    <property type="match status" value="1"/>
</dbReference>
<dbReference type="InterPro" id="IPR013087">
    <property type="entry name" value="Znf_C2H2_type"/>
</dbReference>
<evidence type="ECO:0000256" key="3">
    <source>
        <dbReference type="ARBA" id="ARBA00022833"/>
    </source>
</evidence>
<dbReference type="Pfam" id="PF00096">
    <property type="entry name" value="zf-C2H2"/>
    <property type="match status" value="1"/>
</dbReference>
<evidence type="ECO:0000313" key="8">
    <source>
        <dbReference type="Proteomes" id="UP001175226"/>
    </source>
</evidence>
<keyword evidence="3" id="KW-0862">Zinc</keyword>
<evidence type="ECO:0000256" key="2">
    <source>
        <dbReference type="ARBA" id="ARBA00022771"/>
    </source>
</evidence>
<evidence type="ECO:0000313" key="7">
    <source>
        <dbReference type="EMBL" id="KAK0449860.1"/>
    </source>
</evidence>
<dbReference type="PROSITE" id="PS50157">
    <property type="entry name" value="ZINC_FINGER_C2H2_2"/>
    <property type="match status" value="1"/>
</dbReference>
<evidence type="ECO:0000256" key="4">
    <source>
        <dbReference type="PROSITE-ProRule" id="PRU00042"/>
    </source>
</evidence>
<organism evidence="7 8">
    <name type="scientific">Armillaria borealis</name>
    <dbReference type="NCBI Taxonomy" id="47425"/>
    <lineage>
        <taxon>Eukaryota</taxon>
        <taxon>Fungi</taxon>
        <taxon>Dikarya</taxon>
        <taxon>Basidiomycota</taxon>
        <taxon>Agaricomycotina</taxon>
        <taxon>Agaricomycetes</taxon>
        <taxon>Agaricomycetidae</taxon>
        <taxon>Agaricales</taxon>
        <taxon>Marasmiineae</taxon>
        <taxon>Physalacriaceae</taxon>
        <taxon>Armillaria</taxon>
    </lineage>
</organism>
<feature type="region of interest" description="Disordered" evidence="5">
    <location>
        <begin position="1"/>
        <end position="62"/>
    </location>
</feature>
<dbReference type="FunFam" id="3.30.160.60:FF:000446">
    <property type="entry name" value="Zinc finger protein"/>
    <property type="match status" value="1"/>
</dbReference>
<keyword evidence="8" id="KW-1185">Reference proteome</keyword>
<dbReference type="InterPro" id="IPR036236">
    <property type="entry name" value="Znf_C2H2_sf"/>
</dbReference>
<accession>A0AA39JVT7</accession>
<proteinExistence type="predicted"/>
<name>A0AA39JVT7_9AGAR</name>
<evidence type="ECO:0000256" key="1">
    <source>
        <dbReference type="ARBA" id="ARBA00022723"/>
    </source>
</evidence>
<dbReference type="AlphaFoldDB" id="A0AA39JVT7"/>
<feature type="domain" description="C2H2-type" evidence="6">
    <location>
        <begin position="139"/>
        <end position="163"/>
    </location>
</feature>
<protein>
    <recommendedName>
        <fullName evidence="6">C2H2-type domain-containing protein</fullName>
    </recommendedName>
</protein>
<dbReference type="GO" id="GO:0008270">
    <property type="term" value="F:zinc ion binding"/>
    <property type="evidence" value="ECO:0007669"/>
    <property type="project" value="UniProtKB-KW"/>
</dbReference>
<keyword evidence="2 4" id="KW-0863">Zinc-finger</keyword>
<dbReference type="Proteomes" id="UP001175226">
    <property type="component" value="Unassembled WGS sequence"/>
</dbReference>
<comment type="caution">
    <text evidence="7">The sequence shown here is derived from an EMBL/GenBank/DDBJ whole genome shotgun (WGS) entry which is preliminary data.</text>
</comment>
<dbReference type="SUPFAM" id="SSF57667">
    <property type="entry name" value="beta-beta-alpha zinc fingers"/>
    <property type="match status" value="1"/>
</dbReference>
<feature type="compositionally biased region" description="Polar residues" evidence="5">
    <location>
        <begin position="29"/>
        <end position="39"/>
    </location>
</feature>
<keyword evidence="1" id="KW-0479">Metal-binding</keyword>